<feature type="transmembrane region" description="Helical" evidence="1">
    <location>
        <begin position="377"/>
        <end position="396"/>
    </location>
</feature>
<keyword evidence="5" id="KW-1185">Reference proteome</keyword>
<feature type="transmembrane region" description="Helical" evidence="1">
    <location>
        <begin position="277"/>
        <end position="298"/>
    </location>
</feature>
<keyword evidence="4" id="KW-0808">Transferase</keyword>
<dbReference type="InterPro" id="IPR050879">
    <property type="entry name" value="Acyltransferase_3"/>
</dbReference>
<sequence>MSQQAPPPPRAARLDALDGIRTIAVFLVVLFHVAAPGMAAGFIGVDVFFVLSGYLITTGLVSGLLKRESVDLVRFWTRRLRRLMPAAMLVVLVVLLWSWTMAPAYRRPVLGSDAFHTVVYLANWHFMTAGSYFNDDGNQSPLLHMWSLAVEEQFYLLWPLLVFGCLTLARRHRGDGSVGRKAVRLLTAVTVLLLLGSAILLAVLTDPTAPDRAYMGTDTKAFEPLLGALAALLVSRPAIAGLVRRHARLLGWLGVVTMVVLFSRAAGPSAGYFRGEAFVFCLGTALLVLAAGSAPDWWLSRALAWGPMSYLGRISYGIYLWHWPLAVWLGAHAHFSWWRAAAVILLTVALAAASYHLYEQPILNGRWSGWFTTRRTVGLAAAMMLFTSLLAAPLGGTPLTPLARAVLPSKPLDRNAWLVVGDSVPKRLLPVLAPAGEAAGITVDSASMGGCSPLGVHQRISADDVAGERCPQVRQSQSEALVATNPATVVWWSRYEVADRYQGDQLLTPATPAFWQAQRRDFEESVDRLTVNGATLVVVLTEPPGVGMRTRCSARTCVPFLQRLVVHDDYRRTWNAMVTEMARSDRRLRTVTMDDVVCNRPPTPSATYGSALCDDTVSPGRVGRPDGSHFDNELVGSKVSAALLQRVGAATGR</sequence>
<dbReference type="PANTHER" id="PTHR23028:SF53">
    <property type="entry name" value="ACYL_TRANSF_3 DOMAIN-CONTAINING PROTEIN"/>
    <property type="match status" value="1"/>
</dbReference>
<evidence type="ECO:0000256" key="1">
    <source>
        <dbReference type="SAM" id="Phobius"/>
    </source>
</evidence>
<keyword evidence="4" id="KW-0012">Acyltransferase</keyword>
<keyword evidence="1" id="KW-0812">Transmembrane</keyword>
<feature type="transmembrane region" description="Helical" evidence="1">
    <location>
        <begin position="153"/>
        <end position="170"/>
    </location>
</feature>
<accession>A0ABW4RVT6</accession>
<name>A0ABW4RVT6_9ACTN</name>
<evidence type="ECO:0000313" key="4">
    <source>
        <dbReference type="EMBL" id="MFD1889819.1"/>
    </source>
</evidence>
<evidence type="ECO:0000313" key="5">
    <source>
        <dbReference type="Proteomes" id="UP001597326"/>
    </source>
</evidence>
<feature type="transmembrane region" description="Helical" evidence="1">
    <location>
        <begin position="20"/>
        <end position="41"/>
    </location>
</feature>
<dbReference type="Pfam" id="PF01757">
    <property type="entry name" value="Acyl_transf_3"/>
    <property type="match status" value="1"/>
</dbReference>
<gene>
    <name evidence="4" type="ORF">ACFSCS_06400</name>
</gene>
<feature type="domain" description="SGNH" evidence="3">
    <location>
        <begin position="414"/>
        <end position="599"/>
    </location>
</feature>
<dbReference type="GO" id="GO:0016746">
    <property type="term" value="F:acyltransferase activity"/>
    <property type="evidence" value="ECO:0007669"/>
    <property type="project" value="UniProtKB-KW"/>
</dbReference>
<evidence type="ECO:0000259" key="2">
    <source>
        <dbReference type="Pfam" id="PF01757"/>
    </source>
</evidence>
<feature type="transmembrane region" description="Helical" evidence="1">
    <location>
        <begin position="224"/>
        <end position="243"/>
    </location>
</feature>
<dbReference type="Proteomes" id="UP001597326">
    <property type="component" value="Unassembled WGS sequence"/>
</dbReference>
<feature type="transmembrane region" description="Helical" evidence="1">
    <location>
        <begin position="182"/>
        <end position="204"/>
    </location>
</feature>
<keyword evidence="1" id="KW-1133">Transmembrane helix</keyword>
<reference evidence="5" key="1">
    <citation type="journal article" date="2019" name="Int. J. Syst. Evol. Microbiol.">
        <title>The Global Catalogue of Microorganisms (GCM) 10K type strain sequencing project: providing services to taxonomists for standard genome sequencing and annotation.</title>
        <authorList>
            <consortium name="The Broad Institute Genomics Platform"/>
            <consortium name="The Broad Institute Genome Sequencing Center for Infectious Disease"/>
            <person name="Wu L."/>
            <person name="Ma J."/>
        </authorList>
    </citation>
    <scope>NUCLEOTIDE SEQUENCE [LARGE SCALE GENOMIC DNA]</scope>
    <source>
        <strain evidence="5">CAIM 431</strain>
    </source>
</reference>
<dbReference type="EMBL" id="JBHUFZ010000015">
    <property type="protein sequence ID" value="MFD1889819.1"/>
    <property type="molecule type" value="Genomic_DNA"/>
</dbReference>
<feature type="transmembrane region" description="Helical" evidence="1">
    <location>
        <begin position="86"/>
        <end position="105"/>
    </location>
</feature>
<feature type="transmembrane region" description="Helical" evidence="1">
    <location>
        <begin position="47"/>
        <end position="65"/>
    </location>
</feature>
<dbReference type="EC" id="2.3.1.-" evidence="4"/>
<comment type="caution">
    <text evidence="4">The sequence shown here is derived from an EMBL/GenBank/DDBJ whole genome shotgun (WGS) entry which is preliminary data.</text>
</comment>
<keyword evidence="1" id="KW-0472">Membrane</keyword>
<dbReference type="Pfam" id="PF19040">
    <property type="entry name" value="SGNH"/>
    <property type="match status" value="1"/>
</dbReference>
<feature type="transmembrane region" description="Helical" evidence="1">
    <location>
        <begin position="250"/>
        <end position="271"/>
    </location>
</feature>
<feature type="transmembrane region" description="Helical" evidence="1">
    <location>
        <begin position="337"/>
        <end position="357"/>
    </location>
</feature>
<dbReference type="InterPro" id="IPR043968">
    <property type="entry name" value="SGNH"/>
</dbReference>
<feature type="transmembrane region" description="Helical" evidence="1">
    <location>
        <begin position="310"/>
        <end position="331"/>
    </location>
</feature>
<protein>
    <submittedName>
        <fullName evidence="4">Acyltransferase family protein</fullName>
        <ecNumber evidence="4">2.3.1.-</ecNumber>
    </submittedName>
</protein>
<feature type="domain" description="Acyltransferase 3" evidence="2">
    <location>
        <begin position="15"/>
        <end position="355"/>
    </location>
</feature>
<dbReference type="RefSeq" id="WP_343873445.1">
    <property type="nucleotide sequence ID" value="NZ_BAAAIX010000016.1"/>
</dbReference>
<organism evidence="4 5">
    <name type="scientific">Luteococcus peritonei</name>
    <dbReference type="NCBI Taxonomy" id="88874"/>
    <lineage>
        <taxon>Bacteria</taxon>
        <taxon>Bacillati</taxon>
        <taxon>Actinomycetota</taxon>
        <taxon>Actinomycetes</taxon>
        <taxon>Propionibacteriales</taxon>
        <taxon>Propionibacteriaceae</taxon>
        <taxon>Luteococcus</taxon>
    </lineage>
</organism>
<dbReference type="InterPro" id="IPR002656">
    <property type="entry name" value="Acyl_transf_3_dom"/>
</dbReference>
<evidence type="ECO:0000259" key="3">
    <source>
        <dbReference type="Pfam" id="PF19040"/>
    </source>
</evidence>
<proteinExistence type="predicted"/>
<dbReference type="PANTHER" id="PTHR23028">
    <property type="entry name" value="ACETYLTRANSFERASE"/>
    <property type="match status" value="1"/>
</dbReference>